<dbReference type="SMART" id="SM00388">
    <property type="entry name" value="HisKA"/>
    <property type="match status" value="1"/>
</dbReference>
<dbReference type="SMART" id="SM00387">
    <property type="entry name" value="HATPase_c"/>
    <property type="match status" value="1"/>
</dbReference>
<dbReference type="PROSITE" id="PS50113">
    <property type="entry name" value="PAC"/>
    <property type="match status" value="1"/>
</dbReference>
<evidence type="ECO:0000256" key="3">
    <source>
        <dbReference type="ARBA" id="ARBA00022553"/>
    </source>
</evidence>
<comment type="caution">
    <text evidence="10">The sequence shown here is derived from an EMBL/GenBank/DDBJ whole genome shotgun (WGS) entry which is preliminary data.</text>
</comment>
<dbReference type="PANTHER" id="PTHR43711:SF26">
    <property type="entry name" value="SENSOR HISTIDINE KINASE RCSC"/>
    <property type="match status" value="1"/>
</dbReference>
<dbReference type="Gene3D" id="3.30.450.20">
    <property type="entry name" value="PAS domain"/>
    <property type="match status" value="2"/>
</dbReference>
<organism evidence="10 11">
    <name type="scientific">Candidatus Liberibacter ctenarytainae</name>
    <dbReference type="NCBI Taxonomy" id="2020335"/>
    <lineage>
        <taxon>Bacteria</taxon>
        <taxon>Pseudomonadati</taxon>
        <taxon>Pseudomonadota</taxon>
        <taxon>Alphaproteobacteria</taxon>
        <taxon>Hyphomicrobiales</taxon>
        <taxon>Rhizobiaceae</taxon>
        <taxon>Liberibacter</taxon>
    </lineage>
</organism>
<evidence type="ECO:0000256" key="5">
    <source>
        <dbReference type="ARBA" id="ARBA00022777"/>
    </source>
</evidence>
<feature type="domain" description="PAC" evidence="9">
    <location>
        <begin position="324"/>
        <end position="375"/>
    </location>
</feature>
<reference evidence="10" key="1">
    <citation type="submission" date="2019-02" db="EMBL/GenBank/DDBJ databases">
        <title>A novel Candidatus Liberibacter species associated with the New Zealand native fuchsia psyllid, Ctenarytaina fuchsiae.</title>
        <authorList>
            <person name="Thompson S.M."/>
            <person name="Jorgensen N."/>
            <person name="David C."/>
            <person name="Bulman S.R."/>
            <person name="Smith G.R."/>
        </authorList>
    </citation>
    <scope>NUCLEOTIDE SEQUENCE</scope>
    <source>
        <strain evidence="10">Oxford</strain>
    </source>
</reference>
<dbReference type="PROSITE" id="PS50109">
    <property type="entry name" value="HIS_KIN"/>
    <property type="match status" value="1"/>
</dbReference>
<protein>
    <recommendedName>
        <fullName evidence="2">histidine kinase</fullName>
        <ecNumber evidence="2">2.7.13.3</ecNumber>
    </recommendedName>
</protein>
<dbReference type="GO" id="GO:0000155">
    <property type="term" value="F:phosphorelay sensor kinase activity"/>
    <property type="evidence" value="ECO:0007669"/>
    <property type="project" value="InterPro"/>
</dbReference>
<dbReference type="InterPro" id="IPR035965">
    <property type="entry name" value="PAS-like_dom_sf"/>
</dbReference>
<name>A0A937ACH7_9HYPH</name>
<evidence type="ECO:0000256" key="6">
    <source>
        <dbReference type="ARBA" id="ARBA00023012"/>
    </source>
</evidence>
<dbReference type="NCBIfam" id="TIGR00229">
    <property type="entry name" value="sensory_box"/>
    <property type="match status" value="1"/>
</dbReference>
<feature type="domain" description="Histidine kinase" evidence="8">
    <location>
        <begin position="545"/>
        <end position="762"/>
    </location>
</feature>
<evidence type="ECO:0000256" key="1">
    <source>
        <dbReference type="ARBA" id="ARBA00000085"/>
    </source>
</evidence>
<gene>
    <name evidence="10" type="ORF">EU981_02720</name>
</gene>
<evidence type="ECO:0000259" key="8">
    <source>
        <dbReference type="PROSITE" id="PS50109"/>
    </source>
</evidence>
<dbReference type="CDD" id="cd00082">
    <property type="entry name" value="HisKA"/>
    <property type="match status" value="1"/>
</dbReference>
<dbReference type="SMART" id="SM00086">
    <property type="entry name" value="PAC"/>
    <property type="match status" value="1"/>
</dbReference>
<dbReference type="PANTHER" id="PTHR43711">
    <property type="entry name" value="TWO-COMPONENT HISTIDINE KINASE"/>
    <property type="match status" value="1"/>
</dbReference>
<keyword evidence="7" id="KW-0472">Membrane</keyword>
<keyword evidence="5" id="KW-0418">Kinase</keyword>
<keyword evidence="3" id="KW-0597">Phosphoprotein</keyword>
<dbReference type="Pfam" id="PF12860">
    <property type="entry name" value="PAS_7"/>
    <property type="match status" value="1"/>
</dbReference>
<dbReference type="EC" id="2.7.13.3" evidence="2"/>
<dbReference type="InterPro" id="IPR001610">
    <property type="entry name" value="PAC"/>
</dbReference>
<evidence type="ECO:0000313" key="10">
    <source>
        <dbReference type="EMBL" id="MBL0848988.1"/>
    </source>
</evidence>
<dbReference type="Pfam" id="PF08447">
    <property type="entry name" value="PAS_3"/>
    <property type="match status" value="1"/>
</dbReference>
<dbReference type="Gene3D" id="3.30.565.10">
    <property type="entry name" value="Histidine kinase-like ATPase, C-terminal domain"/>
    <property type="match status" value="1"/>
</dbReference>
<dbReference type="InterPro" id="IPR005467">
    <property type="entry name" value="His_kinase_dom"/>
</dbReference>
<dbReference type="InterPro" id="IPR000014">
    <property type="entry name" value="PAS"/>
</dbReference>
<dbReference type="Pfam" id="PF02518">
    <property type="entry name" value="HATPase_c"/>
    <property type="match status" value="1"/>
</dbReference>
<dbReference type="Proteomes" id="UP000736856">
    <property type="component" value="Unassembled WGS sequence"/>
</dbReference>
<dbReference type="Pfam" id="PF00512">
    <property type="entry name" value="HisKA"/>
    <property type="match status" value="1"/>
</dbReference>
<feature type="transmembrane region" description="Helical" evidence="7">
    <location>
        <begin position="48"/>
        <end position="67"/>
    </location>
</feature>
<feature type="transmembrane region" description="Helical" evidence="7">
    <location>
        <begin position="211"/>
        <end position="230"/>
    </location>
</feature>
<keyword evidence="6" id="KW-0902">Two-component regulatory system</keyword>
<evidence type="ECO:0000256" key="4">
    <source>
        <dbReference type="ARBA" id="ARBA00022679"/>
    </source>
</evidence>
<dbReference type="InterPro" id="IPR036097">
    <property type="entry name" value="HisK_dim/P_sf"/>
</dbReference>
<evidence type="ECO:0000313" key="11">
    <source>
        <dbReference type="Proteomes" id="UP000736856"/>
    </source>
</evidence>
<dbReference type="InterPro" id="IPR004358">
    <property type="entry name" value="Sig_transdc_His_kin-like_C"/>
</dbReference>
<dbReference type="EMBL" id="SEOL01000004">
    <property type="protein sequence ID" value="MBL0848988.1"/>
    <property type="molecule type" value="Genomic_DNA"/>
</dbReference>
<dbReference type="InterPro" id="IPR036890">
    <property type="entry name" value="HATPase_C_sf"/>
</dbReference>
<dbReference type="InterPro" id="IPR003594">
    <property type="entry name" value="HATPase_dom"/>
</dbReference>
<keyword evidence="7" id="KW-1133">Transmembrane helix</keyword>
<keyword evidence="7" id="KW-0812">Transmembrane</keyword>
<sequence length="762" mass="86257">MENVENIISYRDLYSSRIWQKLTIWFKRMFETKTSPISSPALSLNHTISMISILCLMLVAISSAIKVTSNYSQKDRAAIEEILLLAHSVKTILNTTHINLVLERQGEIQSILKNILPDRKYFPEKFILISQSNGLIIASSAENTLHVGKKISDIIMDPHLLKSIGNTTQTAEVFLAHTPYYVSLVHLAENNGLVLVASSQLPLLRYWRDEVTTGVVLFSGVSTIFLFILFNHYKQAKRAKETDDILLEANICIETALSRGRCGIWSFNFVGKKFHLSQSMYEILGIPYSDKALSLMQVIRLIYTDGQEVHNIIRSVAKGKSTQLDQIFRIRHATGTPIWIKVRAQVMRTTSGGMSIIGIAMDITEQHNLERRYVETDQRLAKAIECTSEAVVLWDKNDQLVMCNFRYQQAYKLPDKVLVPGTKRSVIKDSGTHPSLEYYTSDPEDSRTITKEIKLADSRWLQINEWRTHDGGTISVGTDITQLKHNQKKLHESERRLMATINDLSTSRQILERQKNELLIANLKYQTEKERAEIANRAKSEFLAKMSHELRTPLNAILGFSEIIKGEVLGPLGSAKHHEYAQDIHDSGTHLLGMINDILEISKIEADHIHINKKIIDLASVMQESIHRISIPARNKNITIEKQVSQKLLFNADTRIIEQILTHILSNAIKFTQENGKIIIRVSKIGRYLLITILDNGIGIPQSALEKVEKPFEQLKNCYVQNKGGPRLGLTISYALTNLHGGKLKILSQEGRGTTVMICMPI</sequence>
<dbReference type="SUPFAM" id="SSF47384">
    <property type="entry name" value="Homodimeric domain of signal transducing histidine kinase"/>
    <property type="match status" value="1"/>
</dbReference>
<evidence type="ECO:0000259" key="9">
    <source>
        <dbReference type="PROSITE" id="PS50113"/>
    </source>
</evidence>
<evidence type="ECO:0000256" key="7">
    <source>
        <dbReference type="SAM" id="Phobius"/>
    </source>
</evidence>
<accession>A0A937ACH7</accession>
<dbReference type="InterPro" id="IPR000700">
    <property type="entry name" value="PAS-assoc_C"/>
</dbReference>
<dbReference type="InterPro" id="IPR013655">
    <property type="entry name" value="PAS_fold_3"/>
</dbReference>
<comment type="catalytic activity">
    <reaction evidence="1">
        <text>ATP + protein L-histidine = ADP + protein N-phospho-L-histidine.</text>
        <dbReference type="EC" id="2.7.13.3"/>
    </reaction>
</comment>
<proteinExistence type="predicted"/>
<evidence type="ECO:0000256" key="2">
    <source>
        <dbReference type="ARBA" id="ARBA00012438"/>
    </source>
</evidence>
<dbReference type="InterPro" id="IPR003661">
    <property type="entry name" value="HisK_dim/P_dom"/>
</dbReference>
<dbReference type="SUPFAM" id="SSF55785">
    <property type="entry name" value="PYP-like sensor domain (PAS domain)"/>
    <property type="match status" value="2"/>
</dbReference>
<dbReference type="SUPFAM" id="SSF55874">
    <property type="entry name" value="ATPase domain of HSP90 chaperone/DNA topoisomerase II/histidine kinase"/>
    <property type="match status" value="1"/>
</dbReference>
<dbReference type="Gene3D" id="1.10.287.130">
    <property type="match status" value="1"/>
</dbReference>
<dbReference type="InterPro" id="IPR050736">
    <property type="entry name" value="Sensor_HK_Regulatory"/>
</dbReference>
<dbReference type="AlphaFoldDB" id="A0A937ACH7"/>
<keyword evidence="4" id="KW-0808">Transferase</keyword>
<dbReference type="PRINTS" id="PR00344">
    <property type="entry name" value="BCTRLSENSOR"/>
</dbReference>